<protein>
    <submittedName>
        <fullName evidence="2">Uncharacterized protein</fullName>
    </submittedName>
</protein>
<feature type="transmembrane region" description="Helical" evidence="1">
    <location>
        <begin position="69"/>
        <end position="90"/>
    </location>
</feature>
<keyword evidence="1" id="KW-0812">Transmembrane</keyword>
<organism evidence="2 3">
    <name type="scientific">Schistosoma bovis</name>
    <name type="common">Blood fluke</name>
    <dbReference type="NCBI Taxonomy" id="6184"/>
    <lineage>
        <taxon>Eukaryota</taxon>
        <taxon>Metazoa</taxon>
        <taxon>Spiralia</taxon>
        <taxon>Lophotrochozoa</taxon>
        <taxon>Platyhelminthes</taxon>
        <taxon>Trematoda</taxon>
        <taxon>Digenea</taxon>
        <taxon>Strigeidida</taxon>
        <taxon>Schistosomatoidea</taxon>
        <taxon>Schistosomatidae</taxon>
        <taxon>Schistosoma</taxon>
    </lineage>
</organism>
<keyword evidence="3" id="KW-1185">Reference proteome</keyword>
<comment type="caution">
    <text evidence="2">The sequence shown here is derived from an EMBL/GenBank/DDBJ whole genome shotgun (WGS) entry which is preliminary data.</text>
</comment>
<keyword evidence="1" id="KW-1133">Transmembrane helix</keyword>
<reference evidence="2 3" key="1">
    <citation type="journal article" date="2019" name="PLoS Pathog.">
        <title>Genome sequence of the bovine parasite Schistosoma bovis Tanzania.</title>
        <authorList>
            <person name="Oey H."/>
            <person name="Zakrzewski M."/>
            <person name="Gobert G."/>
            <person name="Gravermann K."/>
            <person name="Stoye J."/>
            <person name="Jones M."/>
            <person name="Mcmanus D."/>
            <person name="Krause L."/>
        </authorList>
    </citation>
    <scope>NUCLEOTIDE SEQUENCE [LARGE SCALE GENOMIC DNA]</scope>
    <source>
        <strain evidence="2 3">TAN1997</strain>
    </source>
</reference>
<evidence type="ECO:0000256" key="1">
    <source>
        <dbReference type="SAM" id="Phobius"/>
    </source>
</evidence>
<evidence type="ECO:0000313" key="2">
    <source>
        <dbReference type="EMBL" id="RTG86597.1"/>
    </source>
</evidence>
<dbReference type="AlphaFoldDB" id="A0A430QFY8"/>
<gene>
    <name evidence="2" type="ORF">DC041_0009711</name>
</gene>
<feature type="transmembrane region" description="Helical" evidence="1">
    <location>
        <begin position="44"/>
        <end position="63"/>
    </location>
</feature>
<proteinExistence type="predicted"/>
<dbReference type="EMBL" id="QMKO01001783">
    <property type="protein sequence ID" value="RTG86597.1"/>
    <property type="molecule type" value="Genomic_DNA"/>
</dbReference>
<evidence type="ECO:0000313" key="3">
    <source>
        <dbReference type="Proteomes" id="UP000290809"/>
    </source>
</evidence>
<sequence length="91" mass="10297">MNTINSVYIIILIVKSHIIHLPTARSFLFWFCTFTIDNHYHDDTIVKMSLVIAFIVVTTAAIADAADAIIVFVVSVKNFHLLNTFLILSIF</sequence>
<name>A0A430QFY8_SCHBO</name>
<feature type="transmembrane region" description="Helical" evidence="1">
    <location>
        <begin position="6"/>
        <end position="32"/>
    </location>
</feature>
<accession>A0A430QFY8</accession>
<dbReference type="Proteomes" id="UP000290809">
    <property type="component" value="Unassembled WGS sequence"/>
</dbReference>
<keyword evidence="1" id="KW-0472">Membrane</keyword>